<evidence type="ECO:0000313" key="1">
    <source>
        <dbReference type="EMBL" id="KEO71793.1"/>
    </source>
</evidence>
<reference evidence="1 2" key="1">
    <citation type="submission" date="2014-04" db="EMBL/GenBank/DDBJ databases">
        <title>Characterization and application of a salt tolerant electro-active bacterium.</title>
        <authorList>
            <person name="Yang L."/>
            <person name="Wei S."/>
            <person name="Tay Q.X.M."/>
        </authorList>
    </citation>
    <scope>NUCLEOTIDE SEQUENCE [LARGE SCALE GENOMIC DNA]</scope>
    <source>
        <strain evidence="1 2">LY1</strain>
    </source>
</reference>
<keyword evidence="2" id="KW-1185">Reference proteome</keyword>
<protein>
    <submittedName>
        <fullName evidence="1">Uncharacterized protein</fullName>
    </submittedName>
</protein>
<dbReference type="EMBL" id="JMIH01000039">
    <property type="protein sequence ID" value="KEO71793.1"/>
    <property type="molecule type" value="Genomic_DNA"/>
</dbReference>
<dbReference type="AlphaFoldDB" id="A0A074KVZ8"/>
<evidence type="ECO:0000313" key="2">
    <source>
        <dbReference type="Proteomes" id="UP000027821"/>
    </source>
</evidence>
<dbReference type="Proteomes" id="UP000027821">
    <property type="component" value="Unassembled WGS sequence"/>
</dbReference>
<proteinExistence type="predicted"/>
<dbReference type="STRING" id="1048983.EL17_21670"/>
<accession>A0A074KVZ8</accession>
<name>A0A074KVZ8_9BACT</name>
<sequence length="75" mass="8900">MKTQINKALQFNFIFMLLFFNSCKEEVYETKIQFFEWEMEDLESPSLDRYLLDSLVGKINDSTFYGVDAVILVKD</sequence>
<organism evidence="1 2">
    <name type="scientific">Anditalea andensis</name>
    <dbReference type="NCBI Taxonomy" id="1048983"/>
    <lineage>
        <taxon>Bacteria</taxon>
        <taxon>Pseudomonadati</taxon>
        <taxon>Bacteroidota</taxon>
        <taxon>Cytophagia</taxon>
        <taxon>Cytophagales</taxon>
        <taxon>Cytophagaceae</taxon>
        <taxon>Anditalea</taxon>
    </lineage>
</organism>
<comment type="caution">
    <text evidence="1">The sequence shown here is derived from an EMBL/GenBank/DDBJ whole genome shotgun (WGS) entry which is preliminary data.</text>
</comment>
<gene>
    <name evidence="1" type="ORF">EL17_21670</name>
</gene>